<dbReference type="EMBL" id="JAFITA010000021">
    <property type="protein sequence ID" value="MBN4077491.1"/>
    <property type="molecule type" value="Genomic_DNA"/>
</dbReference>
<accession>A0ABS3AVX0</accession>
<reference evidence="2" key="1">
    <citation type="submission" date="2021-02" db="EMBL/GenBank/DDBJ databases">
        <title>Activity-based single-cell genomes from oceanic crustal fluid captures similar information to metagenomic and metatranscriptomic surveys with orders of magnitude less sampling.</title>
        <authorList>
            <person name="D'Angelo T.S."/>
            <person name="Orcutt B.N."/>
        </authorList>
    </citation>
    <scope>NUCLEOTIDE SEQUENCE [LARGE SCALE GENOMIC DNA]</scope>
    <source>
        <strain evidence="2">AH-315-E05</strain>
    </source>
</reference>
<evidence type="ECO:0000313" key="3">
    <source>
        <dbReference type="Proteomes" id="UP000765003"/>
    </source>
</evidence>
<evidence type="ECO:0000313" key="2">
    <source>
        <dbReference type="EMBL" id="MBN4077491.1"/>
    </source>
</evidence>
<name>A0ABS3AVX0_9FIRM</name>
<feature type="compositionally biased region" description="Basic and acidic residues" evidence="1">
    <location>
        <begin position="172"/>
        <end position="190"/>
    </location>
</feature>
<evidence type="ECO:0000256" key="1">
    <source>
        <dbReference type="SAM" id="MobiDB-lite"/>
    </source>
</evidence>
<evidence type="ECO:0008006" key="4">
    <source>
        <dbReference type="Google" id="ProtNLM"/>
    </source>
</evidence>
<gene>
    <name evidence="2" type="ORF">JYT19_01120</name>
</gene>
<feature type="non-terminal residue" evidence="2">
    <location>
        <position position="1"/>
    </location>
</feature>
<protein>
    <recommendedName>
        <fullName evidence="4">DUF4355 domain-containing protein</fullName>
    </recommendedName>
</protein>
<organism evidence="2 3">
    <name type="scientific">Sulfobacillus acidophilus</name>
    <dbReference type="NCBI Taxonomy" id="53633"/>
    <lineage>
        <taxon>Bacteria</taxon>
        <taxon>Bacillati</taxon>
        <taxon>Bacillota</taxon>
        <taxon>Clostridia</taxon>
        <taxon>Eubacteriales</taxon>
        <taxon>Clostridiales Family XVII. Incertae Sedis</taxon>
        <taxon>Sulfobacillus</taxon>
    </lineage>
</organism>
<dbReference type="Proteomes" id="UP000765003">
    <property type="component" value="Unassembled WGS sequence"/>
</dbReference>
<feature type="region of interest" description="Disordered" evidence="1">
    <location>
        <begin position="159"/>
        <end position="190"/>
    </location>
</feature>
<keyword evidence="3" id="KW-1185">Reference proteome</keyword>
<sequence length="190" mass="21613">NFYEDDLKGSTEKEIENKLMETANNWKVGKYFERDFSKEEQAFFIATPKERLEAFKRGVQGRFPINEEKAKSKIEDAKEGKNIFLKEKELHEAKDTMDKALVKATTANEKYESAVRGEGIVPGAEPRVIARDTTKAVYNRARDAHKKLELELADLEGKRAEEATEASLAQAAEKEDVEPLRSDSLDDDKK</sequence>
<comment type="caution">
    <text evidence="2">The sequence shown here is derived from an EMBL/GenBank/DDBJ whole genome shotgun (WGS) entry which is preliminary data.</text>
</comment>
<proteinExistence type="predicted"/>